<protein>
    <recommendedName>
        <fullName evidence="1">peptidylprolyl isomerase</fullName>
        <ecNumber evidence="1">5.2.1.8</ecNumber>
    </recommendedName>
</protein>
<dbReference type="InterPro" id="IPR044665">
    <property type="entry name" value="E_coli_cyclophilin_A-like"/>
</dbReference>
<comment type="caution">
    <text evidence="7">The sequence shown here is derived from an EMBL/GenBank/DDBJ whole genome shotgun (WGS) entry which is preliminary data.</text>
</comment>
<keyword evidence="3" id="KW-0697">Rotamase</keyword>
<dbReference type="PROSITE" id="PS50072">
    <property type="entry name" value="CSA_PPIASE_2"/>
    <property type="match status" value="1"/>
</dbReference>
<keyword evidence="2" id="KW-0793">Thylakoid</keyword>
<dbReference type="Pfam" id="PF00160">
    <property type="entry name" value="Pro_isomerase"/>
    <property type="match status" value="1"/>
</dbReference>
<dbReference type="PANTHER" id="PTHR43246">
    <property type="entry name" value="PEPTIDYL-PROLYL CIS-TRANS ISOMERASE CYP38, CHLOROPLASTIC"/>
    <property type="match status" value="1"/>
</dbReference>
<dbReference type="EMBL" id="PVWG01000009">
    <property type="protein sequence ID" value="PSB19775.1"/>
    <property type="molecule type" value="Genomic_DNA"/>
</dbReference>
<feature type="transmembrane region" description="Helical" evidence="5">
    <location>
        <begin position="20"/>
        <end position="38"/>
    </location>
</feature>
<dbReference type="Pfam" id="PF21329">
    <property type="entry name" value="CYP38_PsbQ-like"/>
    <property type="match status" value="1"/>
</dbReference>
<proteinExistence type="predicted"/>
<dbReference type="Gene3D" id="1.20.120.290">
    <property type="entry name" value="Oxygen-evolving enhancer protein 3 (PsbQ), four-helix up-down bundle"/>
    <property type="match status" value="1"/>
</dbReference>
<dbReference type="InterPro" id="IPR048563">
    <property type="entry name" value="CYP38_PsbQ-like"/>
</dbReference>
<dbReference type="SUPFAM" id="SSF50891">
    <property type="entry name" value="Cyclophilin-like"/>
    <property type="match status" value="1"/>
</dbReference>
<dbReference type="InterPro" id="IPR023222">
    <property type="entry name" value="PsbQ-like_dom_sf"/>
</dbReference>
<dbReference type="InterPro" id="IPR029000">
    <property type="entry name" value="Cyclophilin-like_dom_sf"/>
</dbReference>
<dbReference type="CDD" id="cd01924">
    <property type="entry name" value="cyclophilin_TLP40_like"/>
    <property type="match status" value="1"/>
</dbReference>
<dbReference type="STRING" id="1920490.GCA_001895925_00115"/>
<dbReference type="InterPro" id="IPR002130">
    <property type="entry name" value="Cyclophilin-type_PPIase_dom"/>
</dbReference>
<dbReference type="GO" id="GO:0003755">
    <property type="term" value="F:peptidyl-prolyl cis-trans isomerase activity"/>
    <property type="evidence" value="ECO:0007669"/>
    <property type="project" value="UniProtKB-KW"/>
</dbReference>
<reference evidence="7 8" key="1">
    <citation type="submission" date="2018-02" db="EMBL/GenBank/DDBJ databases">
        <authorList>
            <person name="Cohen D.B."/>
            <person name="Kent A.D."/>
        </authorList>
    </citation>
    <scope>NUCLEOTIDE SEQUENCE [LARGE SCALE GENOMIC DNA]</scope>
    <source>
        <strain evidence="7 8">ULC007</strain>
    </source>
</reference>
<evidence type="ECO:0000256" key="2">
    <source>
        <dbReference type="ARBA" id="ARBA00023078"/>
    </source>
</evidence>
<keyword evidence="5" id="KW-1133">Transmembrane helix</keyword>
<keyword evidence="4 7" id="KW-0413">Isomerase</keyword>
<sequence length="374" mass="41122">MSFWNRLTLTQGLGWLKGGLLKGMAIAMVCLSLWGWSLPAQALPPGNPIVNPEALLRYSLPIDNSEVRKLQSSLEDITTQLRANRRWGSVVSDIKQAYSILNDRPAQLLASIPDDKKPQAEAIIEKLKTGVEQLQTSAEAKDKEQTRSQRSDLLTLVSRLEELMVQKFPYEVPEAYSNLPQLKGRATVVAKTDHGDLTIVLDGYSAPVTAGNFVDLVQRGFYDGLKFTRAEDSYVLQIGDPPGSEVGFIDPATKKYRSVPLEILVKGDKEPLYGITLEDAGRYLDQPVLPFSAYGALAMARPGEDPNGGSSQFFFFLFEPELTPAGLNLLDGRYAIFGFVTEGREVLEKLKAGDTIESMKVVDGLDNLVEPKAA</sequence>
<dbReference type="Gene3D" id="2.40.100.10">
    <property type="entry name" value="Cyclophilin-like"/>
    <property type="match status" value="1"/>
</dbReference>
<dbReference type="AlphaFoldDB" id="A0A2T1DH20"/>
<evidence type="ECO:0000259" key="6">
    <source>
        <dbReference type="PROSITE" id="PS50072"/>
    </source>
</evidence>
<keyword evidence="8" id="KW-1185">Reference proteome</keyword>
<evidence type="ECO:0000256" key="1">
    <source>
        <dbReference type="ARBA" id="ARBA00013194"/>
    </source>
</evidence>
<evidence type="ECO:0000313" key="7">
    <source>
        <dbReference type="EMBL" id="PSB19775.1"/>
    </source>
</evidence>
<evidence type="ECO:0000256" key="4">
    <source>
        <dbReference type="ARBA" id="ARBA00023235"/>
    </source>
</evidence>
<dbReference type="Proteomes" id="UP000238634">
    <property type="component" value="Unassembled WGS sequence"/>
</dbReference>
<keyword evidence="5" id="KW-0812">Transmembrane</keyword>
<accession>A0A2T1DH20</accession>
<dbReference type="RefSeq" id="WP_073071804.1">
    <property type="nucleotide sequence ID" value="NZ_MPPI01000012.1"/>
</dbReference>
<feature type="domain" description="PPIase cyclophilin-type" evidence="6">
    <location>
        <begin position="189"/>
        <end position="374"/>
    </location>
</feature>
<dbReference type="OrthoDB" id="9796864at2"/>
<gene>
    <name evidence="7" type="ORF">C7B65_10575</name>
</gene>
<dbReference type="SUPFAM" id="SSF101112">
    <property type="entry name" value="Oxygen-evolving enhancer protein 3"/>
    <property type="match status" value="1"/>
</dbReference>
<dbReference type="EC" id="5.2.1.8" evidence="1"/>
<evidence type="ECO:0000313" key="8">
    <source>
        <dbReference type="Proteomes" id="UP000238634"/>
    </source>
</evidence>
<keyword evidence="5" id="KW-0472">Membrane</keyword>
<evidence type="ECO:0000256" key="3">
    <source>
        <dbReference type="ARBA" id="ARBA00023110"/>
    </source>
</evidence>
<organism evidence="7 8">
    <name type="scientific">Phormidesmis priestleyi ULC007</name>
    <dbReference type="NCBI Taxonomy" id="1920490"/>
    <lineage>
        <taxon>Bacteria</taxon>
        <taxon>Bacillati</taxon>
        <taxon>Cyanobacteriota</taxon>
        <taxon>Cyanophyceae</taxon>
        <taxon>Leptolyngbyales</taxon>
        <taxon>Leptolyngbyaceae</taxon>
        <taxon>Phormidesmis</taxon>
    </lineage>
</organism>
<evidence type="ECO:0000256" key="5">
    <source>
        <dbReference type="SAM" id="Phobius"/>
    </source>
</evidence>
<reference evidence="7 8" key="2">
    <citation type="submission" date="2018-03" db="EMBL/GenBank/DDBJ databases">
        <title>The ancient ancestry and fast evolution of plastids.</title>
        <authorList>
            <person name="Moore K.R."/>
            <person name="Magnabosco C."/>
            <person name="Momper L."/>
            <person name="Gold D.A."/>
            <person name="Bosak T."/>
            <person name="Fournier G.P."/>
        </authorList>
    </citation>
    <scope>NUCLEOTIDE SEQUENCE [LARGE SCALE GENOMIC DNA]</scope>
    <source>
        <strain evidence="7 8">ULC007</strain>
    </source>
</reference>
<name>A0A2T1DH20_9CYAN</name>